<gene>
    <name evidence="1" type="ORF">ACFFHU_26635</name>
</gene>
<sequence>MIVLRPDAGTLGRMRLAPSPAYEVAWWIRQTARGGRHPFFGDLGAAARFALRDRDVALVARAIGGAGYIPDLLTPAPTGAAWTRAWAEQLEQVGQAGAELAAWHLAGHRAAGTPMPTDLRRTVDEGSFGRRAADGLRRFYDMVISPRHEYLSGVTAADLAYRGQVFAGHGLEHVLGTLHPGLRWTGAELHLALPYDVDADLAGADLVLVPSILHRDIAVQLDDSGRVYIAYPARGLNAAQDRRPVRGLPDLVGSTRAAILRDLDVPRTTTELSRRHTVAKSTVSHHLGILRKTGLIARARDGAVVRYGRTEQGDRIAAAS</sequence>
<dbReference type="InterPro" id="IPR036388">
    <property type="entry name" value="WH-like_DNA-bd_sf"/>
</dbReference>
<organism evidence="1 2">
    <name type="scientific">Plantactinospora siamensis</name>
    <dbReference type="NCBI Taxonomy" id="555372"/>
    <lineage>
        <taxon>Bacteria</taxon>
        <taxon>Bacillati</taxon>
        <taxon>Actinomycetota</taxon>
        <taxon>Actinomycetes</taxon>
        <taxon>Micromonosporales</taxon>
        <taxon>Micromonosporaceae</taxon>
        <taxon>Plantactinospora</taxon>
    </lineage>
</organism>
<dbReference type="InterPro" id="IPR036390">
    <property type="entry name" value="WH_DNA-bd_sf"/>
</dbReference>
<dbReference type="Gene3D" id="1.10.10.10">
    <property type="entry name" value="Winged helix-like DNA-binding domain superfamily/Winged helix DNA-binding domain"/>
    <property type="match status" value="1"/>
</dbReference>
<evidence type="ECO:0000313" key="2">
    <source>
        <dbReference type="Proteomes" id="UP001589894"/>
    </source>
</evidence>
<dbReference type="Pfam" id="PF12840">
    <property type="entry name" value="HTH_20"/>
    <property type="match status" value="1"/>
</dbReference>
<reference evidence="1 2" key="1">
    <citation type="submission" date="2024-09" db="EMBL/GenBank/DDBJ databases">
        <authorList>
            <person name="Sun Q."/>
            <person name="Mori K."/>
        </authorList>
    </citation>
    <scope>NUCLEOTIDE SEQUENCE [LARGE SCALE GENOMIC DNA]</scope>
    <source>
        <strain evidence="1 2">TBRC 2205</strain>
    </source>
</reference>
<dbReference type="EMBL" id="JBHLUE010000026">
    <property type="protein sequence ID" value="MFC0567703.1"/>
    <property type="molecule type" value="Genomic_DNA"/>
</dbReference>
<keyword evidence="2" id="KW-1185">Reference proteome</keyword>
<dbReference type="RefSeq" id="WP_377343031.1">
    <property type="nucleotide sequence ID" value="NZ_JBHLUE010000026.1"/>
</dbReference>
<protein>
    <submittedName>
        <fullName evidence="1">Winged helix-turn-helix domain-containing protein</fullName>
    </submittedName>
</protein>
<proteinExistence type="predicted"/>
<dbReference type="Proteomes" id="UP001589894">
    <property type="component" value="Unassembled WGS sequence"/>
</dbReference>
<comment type="caution">
    <text evidence="1">The sequence shown here is derived from an EMBL/GenBank/DDBJ whole genome shotgun (WGS) entry which is preliminary data.</text>
</comment>
<dbReference type="InterPro" id="IPR011991">
    <property type="entry name" value="ArsR-like_HTH"/>
</dbReference>
<dbReference type="SUPFAM" id="SSF46785">
    <property type="entry name" value="Winged helix' DNA-binding domain"/>
    <property type="match status" value="1"/>
</dbReference>
<dbReference type="CDD" id="cd00090">
    <property type="entry name" value="HTH_ARSR"/>
    <property type="match status" value="1"/>
</dbReference>
<accession>A0ABV6P3U0</accession>
<evidence type="ECO:0000313" key="1">
    <source>
        <dbReference type="EMBL" id="MFC0567703.1"/>
    </source>
</evidence>
<name>A0ABV6P3U0_9ACTN</name>